<keyword evidence="17" id="KW-1185">Reference proteome</keyword>
<keyword evidence="3 11" id="KW-0597">Phosphoprotein</keyword>
<evidence type="ECO:0000256" key="7">
    <source>
        <dbReference type="ARBA" id="ARBA00023012"/>
    </source>
</evidence>
<dbReference type="GO" id="GO:0000155">
    <property type="term" value="F:phosphorelay sensor kinase activity"/>
    <property type="evidence" value="ECO:0007669"/>
    <property type="project" value="InterPro"/>
</dbReference>
<comment type="function">
    <text evidence="9">Member of the two-component regulatory system BvgS/BvgA. Phosphorylates BvgA via a four-step phosphorelay in response to environmental signals.</text>
</comment>
<dbReference type="InterPro" id="IPR003661">
    <property type="entry name" value="HisK_dim/P_dom"/>
</dbReference>
<dbReference type="SMART" id="SM00387">
    <property type="entry name" value="HATPase_c"/>
    <property type="match status" value="1"/>
</dbReference>
<dbReference type="InterPro" id="IPR036641">
    <property type="entry name" value="HPT_dom_sf"/>
</dbReference>
<dbReference type="InterPro" id="IPR011006">
    <property type="entry name" value="CheY-like_superfamily"/>
</dbReference>
<evidence type="ECO:0000256" key="10">
    <source>
        <dbReference type="ARBA" id="ARBA00070152"/>
    </source>
</evidence>
<dbReference type="PANTHER" id="PTHR43047">
    <property type="entry name" value="TWO-COMPONENT HISTIDINE PROTEIN KINASE"/>
    <property type="match status" value="1"/>
</dbReference>
<evidence type="ECO:0000313" key="17">
    <source>
        <dbReference type="Proteomes" id="UP000268684"/>
    </source>
</evidence>
<keyword evidence="13" id="KW-0472">Membrane</keyword>
<feature type="modified residue" description="4-aspartylphosphate" evidence="11">
    <location>
        <position position="820"/>
    </location>
</feature>
<evidence type="ECO:0000256" key="13">
    <source>
        <dbReference type="SAM" id="Phobius"/>
    </source>
</evidence>
<feature type="region of interest" description="Disordered" evidence="12">
    <location>
        <begin position="992"/>
        <end position="1012"/>
    </location>
</feature>
<dbReference type="SUPFAM" id="SSF47226">
    <property type="entry name" value="Histidine-containing phosphotransfer domain, HPT domain"/>
    <property type="match status" value="1"/>
</dbReference>
<dbReference type="InterPro" id="IPR035965">
    <property type="entry name" value="PAS-like_dom_sf"/>
</dbReference>
<dbReference type="Gene3D" id="1.20.120.160">
    <property type="entry name" value="HPT domain"/>
    <property type="match status" value="1"/>
</dbReference>
<evidence type="ECO:0000256" key="9">
    <source>
        <dbReference type="ARBA" id="ARBA00058004"/>
    </source>
</evidence>
<feature type="domain" description="Response regulatory" evidence="15">
    <location>
        <begin position="771"/>
        <end position="885"/>
    </location>
</feature>
<dbReference type="Gene3D" id="1.10.287.130">
    <property type="match status" value="1"/>
</dbReference>
<dbReference type="PROSITE" id="PS50110">
    <property type="entry name" value="RESPONSE_REGULATORY"/>
    <property type="match status" value="1"/>
</dbReference>
<dbReference type="SUPFAM" id="SSF47384">
    <property type="entry name" value="Homodimeric domain of signal transducing histidine kinase"/>
    <property type="match status" value="1"/>
</dbReference>
<reference evidence="16 17" key="1">
    <citation type="submission" date="2017-11" db="EMBL/GenBank/DDBJ databases">
        <authorList>
            <person name="Seth-Smith MB H."/>
        </authorList>
    </citation>
    <scope>NUCLEOTIDE SEQUENCE [LARGE SCALE GENOMIC DNA]</scope>
    <source>
        <strain evidence="16">E</strain>
    </source>
</reference>
<dbReference type="PRINTS" id="PR00344">
    <property type="entry name" value="BCTRLSENSOR"/>
</dbReference>
<evidence type="ECO:0000256" key="11">
    <source>
        <dbReference type="PROSITE-ProRule" id="PRU00169"/>
    </source>
</evidence>
<evidence type="ECO:0000313" key="16">
    <source>
        <dbReference type="EMBL" id="VBB15627.1"/>
    </source>
</evidence>
<dbReference type="EMBL" id="LR025743">
    <property type="protein sequence ID" value="VBB15627.1"/>
    <property type="molecule type" value="Genomic_DNA"/>
</dbReference>
<dbReference type="InterPro" id="IPR003594">
    <property type="entry name" value="HATPase_dom"/>
</dbReference>
<organism evidence="16 17">
    <name type="scientific">Burkholderia stabilis</name>
    <dbReference type="NCBI Taxonomy" id="95485"/>
    <lineage>
        <taxon>Bacteria</taxon>
        <taxon>Pseudomonadati</taxon>
        <taxon>Pseudomonadota</taxon>
        <taxon>Betaproteobacteria</taxon>
        <taxon>Burkholderiales</taxon>
        <taxon>Burkholderiaceae</taxon>
        <taxon>Burkholderia</taxon>
        <taxon>Burkholderia cepacia complex</taxon>
    </lineage>
</organism>
<dbReference type="GO" id="GO:0005886">
    <property type="term" value="C:plasma membrane"/>
    <property type="evidence" value="ECO:0007669"/>
    <property type="project" value="TreeGrafter"/>
</dbReference>
<keyword evidence="4" id="KW-0808">Transferase</keyword>
<dbReference type="SUPFAM" id="SSF55785">
    <property type="entry name" value="PYP-like sensor domain (PAS domain)"/>
    <property type="match status" value="1"/>
</dbReference>
<dbReference type="InterPro" id="IPR004358">
    <property type="entry name" value="Sig_transdc_His_kin-like_C"/>
</dbReference>
<evidence type="ECO:0000256" key="2">
    <source>
        <dbReference type="ARBA" id="ARBA00012438"/>
    </source>
</evidence>
<dbReference type="InterPro" id="IPR036097">
    <property type="entry name" value="HisK_dim/P_sf"/>
</dbReference>
<feature type="domain" description="Histidine kinase" evidence="14">
    <location>
        <begin position="532"/>
        <end position="751"/>
    </location>
</feature>
<name>A0AAJ5NC01_9BURK</name>
<dbReference type="InterPro" id="IPR001789">
    <property type="entry name" value="Sig_transdc_resp-reg_receiver"/>
</dbReference>
<feature type="transmembrane region" description="Helical" evidence="13">
    <location>
        <begin position="36"/>
        <end position="59"/>
    </location>
</feature>
<keyword evidence="13" id="KW-0812">Transmembrane</keyword>
<evidence type="ECO:0000256" key="8">
    <source>
        <dbReference type="ARBA" id="ARBA00023026"/>
    </source>
</evidence>
<dbReference type="SMART" id="SM00388">
    <property type="entry name" value="HisKA"/>
    <property type="match status" value="1"/>
</dbReference>
<gene>
    <name evidence="16" type="ORF">BSTAB16_5824</name>
</gene>
<dbReference type="AlphaFoldDB" id="A0AAJ5NC01"/>
<dbReference type="InterPro" id="IPR036890">
    <property type="entry name" value="HATPase_C_sf"/>
</dbReference>
<sequence>MPIRKLFASSTDAGAPFASIDGEARDLSLLNRYQRFTLYGGATILTIVILFATSILLAGSVRDYVSKRRELFATHKALVQLEIDAKQESMRRAVINAELLWNSHPHHSSNAADTLVRDGHVVLAPLRNVSEIFVAATPAAAANDEINEYVQLMERLTVSVAAAERQSGLPMSGYAYSADRNLIAITPPPAIPYPDLLSRIGAADTHALIDRLAFNVADWSNPVTARYWRDTRRIAWQGPVTDPLTGRTVFRLVEPAFDGQQHFMTFVSDLDADVIDNRLKQAPGDAVVMLVDQAGHVLLDEDRTRASIDGGALMRHALTENAWRRGFDQFHESYLHGVFTISDRISDSGFAIVYAYSWRTIAIAIWPTILREFGVAALILFVLWALVVAFDLKVFAPLFRRSRRVFDSEQMSRAIIATSPFGIALVSLDTRDVLLRNRMLELYEREAGTPPLHERLLACYQTRANGAPAILDVELSVTLDDGRSRDLVVNFVRGRYRGRDTLLCSFSDITTRADAERALDSANRAKSTFLATISHEIRTPLNAMLGNLELLDKAPDPSRQKSRLHAVTSAARMLLDMLNNVLDMTKIEADRMTLEAASFRIDELVRDIVELFEPIAAAKGVALRAVVDPRIDRPYLGDPMRVRQIVVNLVSNAIKFTERGTIALSVSAPGIDATPVTIRVSDSGIGMTAAQLERVFEPFAQADASTARRFGGTGIGLALSHKLAESMGGGIAVDSVPNVGSTFVVTLPLPSDERPGAAPCDAGNDDAPNVRVLFVDDNPVNRSLVHDQLDVLGYRADLAANVADALELVARHDYALVMTDLNMPGLDGYTFARVLRERGHALPILAVTAHAEPDEQRLSLEAGIDEIVTKPTSLKSLEQAITRYTGTRRNARPASHALSRADRPLPDTLHAVLADAMQRANVAISHALAHRDLKIARTEIHSMRGAFAMIGESGISDLCATLERFALAGDAAAFAREFERYREHAGDALARRAAAQKGSGVRSSPAEAAVRT</sequence>
<proteinExistence type="predicted"/>
<dbReference type="CDD" id="cd00082">
    <property type="entry name" value="HisKA"/>
    <property type="match status" value="1"/>
</dbReference>
<evidence type="ECO:0000256" key="12">
    <source>
        <dbReference type="SAM" id="MobiDB-lite"/>
    </source>
</evidence>
<dbReference type="SUPFAM" id="SSF55874">
    <property type="entry name" value="ATPase domain of HSP90 chaperone/DNA topoisomerase II/histidine kinase"/>
    <property type="match status" value="1"/>
</dbReference>
<dbReference type="CDD" id="cd17546">
    <property type="entry name" value="REC_hyHK_CKI1_RcsC-like"/>
    <property type="match status" value="1"/>
</dbReference>
<dbReference type="Gene3D" id="3.40.50.2300">
    <property type="match status" value="1"/>
</dbReference>
<keyword evidence="5" id="KW-0732">Signal</keyword>
<protein>
    <recommendedName>
        <fullName evidence="10">Virulence sensor protein BvgS</fullName>
        <ecNumber evidence="2">2.7.13.3</ecNumber>
    </recommendedName>
</protein>
<comment type="catalytic activity">
    <reaction evidence="1">
        <text>ATP + protein L-histidine = ADP + protein N-phospho-L-histidine.</text>
        <dbReference type="EC" id="2.7.13.3"/>
    </reaction>
</comment>
<evidence type="ECO:0000256" key="6">
    <source>
        <dbReference type="ARBA" id="ARBA00022777"/>
    </source>
</evidence>
<dbReference type="EC" id="2.7.13.3" evidence="2"/>
<accession>A0AAJ5NC01</accession>
<keyword evidence="7" id="KW-0902">Two-component regulatory system</keyword>
<dbReference type="SMART" id="SM00448">
    <property type="entry name" value="REC"/>
    <property type="match status" value="1"/>
</dbReference>
<dbReference type="RefSeq" id="WP_122171053.1">
    <property type="nucleotide sequence ID" value="NZ_LR025743.1"/>
</dbReference>
<keyword evidence="13" id="KW-1133">Transmembrane helix</keyword>
<keyword evidence="8" id="KW-0843">Virulence</keyword>
<evidence type="ECO:0000259" key="14">
    <source>
        <dbReference type="PROSITE" id="PS50109"/>
    </source>
</evidence>
<dbReference type="PROSITE" id="PS50109">
    <property type="entry name" value="HIS_KIN"/>
    <property type="match status" value="1"/>
</dbReference>
<evidence type="ECO:0000256" key="3">
    <source>
        <dbReference type="ARBA" id="ARBA00022553"/>
    </source>
</evidence>
<dbReference type="Pfam" id="PF00072">
    <property type="entry name" value="Response_reg"/>
    <property type="match status" value="1"/>
</dbReference>
<evidence type="ECO:0000256" key="4">
    <source>
        <dbReference type="ARBA" id="ARBA00022679"/>
    </source>
</evidence>
<keyword evidence="6 16" id="KW-0418">Kinase</keyword>
<dbReference type="GeneID" id="71058242"/>
<evidence type="ECO:0000259" key="15">
    <source>
        <dbReference type="PROSITE" id="PS50110"/>
    </source>
</evidence>
<evidence type="ECO:0000256" key="5">
    <source>
        <dbReference type="ARBA" id="ARBA00022729"/>
    </source>
</evidence>
<dbReference type="CDD" id="cd16922">
    <property type="entry name" value="HATPase_EvgS-ArcB-TorS-like"/>
    <property type="match status" value="1"/>
</dbReference>
<dbReference type="Proteomes" id="UP000268684">
    <property type="component" value="Chromosome II"/>
</dbReference>
<evidence type="ECO:0000256" key="1">
    <source>
        <dbReference type="ARBA" id="ARBA00000085"/>
    </source>
</evidence>
<feature type="transmembrane region" description="Helical" evidence="13">
    <location>
        <begin position="375"/>
        <end position="399"/>
    </location>
</feature>
<dbReference type="InterPro" id="IPR005467">
    <property type="entry name" value="His_kinase_dom"/>
</dbReference>
<dbReference type="SUPFAM" id="SSF52172">
    <property type="entry name" value="CheY-like"/>
    <property type="match status" value="1"/>
</dbReference>
<dbReference type="Gene3D" id="3.30.565.10">
    <property type="entry name" value="Histidine kinase-like ATPase, C-terminal domain"/>
    <property type="match status" value="1"/>
</dbReference>
<dbReference type="Pfam" id="PF00512">
    <property type="entry name" value="HisKA"/>
    <property type="match status" value="1"/>
</dbReference>
<dbReference type="FunFam" id="3.30.565.10:FF:000010">
    <property type="entry name" value="Sensor histidine kinase RcsC"/>
    <property type="match status" value="1"/>
</dbReference>
<dbReference type="GO" id="GO:0009927">
    <property type="term" value="F:histidine phosphotransfer kinase activity"/>
    <property type="evidence" value="ECO:0007669"/>
    <property type="project" value="TreeGrafter"/>
</dbReference>
<dbReference type="Pfam" id="PF02518">
    <property type="entry name" value="HATPase_c"/>
    <property type="match status" value="1"/>
</dbReference>
<dbReference type="PANTHER" id="PTHR43047:SF72">
    <property type="entry name" value="OSMOSENSING HISTIDINE PROTEIN KINASE SLN1"/>
    <property type="match status" value="1"/>
</dbReference>